<keyword evidence="2" id="KW-0963">Cytoplasm</keyword>
<dbReference type="Pfam" id="PF16531">
    <property type="entry name" value="SAS-6_N"/>
    <property type="match status" value="1"/>
</dbReference>
<proteinExistence type="predicted"/>
<keyword evidence="3 6" id="KW-0175">Coiled coil</keyword>
<reference evidence="9" key="1">
    <citation type="submission" date="2022-05" db="EMBL/GenBank/DDBJ databases">
        <authorList>
            <person name="Okamura Y."/>
        </authorList>
    </citation>
    <scope>NUCLEOTIDE SEQUENCE</scope>
</reference>
<evidence type="ECO:0000259" key="8">
    <source>
        <dbReference type="Pfam" id="PF16531"/>
    </source>
</evidence>
<evidence type="ECO:0000313" key="9">
    <source>
        <dbReference type="EMBL" id="CAH4028581.1"/>
    </source>
</evidence>
<feature type="coiled-coil region" evidence="6">
    <location>
        <begin position="415"/>
        <end position="456"/>
    </location>
</feature>
<protein>
    <recommendedName>
        <fullName evidence="8">Spindle assembly abnormal protein 6 N-terminal domain-containing protein</fullName>
    </recommendedName>
</protein>
<dbReference type="GO" id="GO:0005813">
    <property type="term" value="C:centrosome"/>
    <property type="evidence" value="ECO:0007669"/>
    <property type="project" value="UniProtKB-SubCell"/>
</dbReference>
<dbReference type="Gene3D" id="1.20.5.170">
    <property type="match status" value="1"/>
</dbReference>
<name>A0A9P0XBE3_PIEBR</name>
<organism evidence="9 10">
    <name type="scientific">Pieris brassicae</name>
    <name type="common">White butterfly</name>
    <name type="synonym">Large white butterfly</name>
    <dbReference type="NCBI Taxonomy" id="7116"/>
    <lineage>
        <taxon>Eukaryota</taxon>
        <taxon>Metazoa</taxon>
        <taxon>Ecdysozoa</taxon>
        <taxon>Arthropoda</taxon>
        <taxon>Hexapoda</taxon>
        <taxon>Insecta</taxon>
        <taxon>Pterygota</taxon>
        <taxon>Neoptera</taxon>
        <taxon>Endopterygota</taxon>
        <taxon>Lepidoptera</taxon>
        <taxon>Glossata</taxon>
        <taxon>Ditrysia</taxon>
        <taxon>Papilionoidea</taxon>
        <taxon>Pieridae</taxon>
        <taxon>Pierinae</taxon>
        <taxon>Pieris</taxon>
    </lineage>
</organism>
<evidence type="ECO:0000313" key="10">
    <source>
        <dbReference type="Proteomes" id="UP001152562"/>
    </source>
</evidence>
<gene>
    <name evidence="9" type="ORF">PIBRA_LOCUS5404</name>
</gene>
<evidence type="ECO:0000256" key="4">
    <source>
        <dbReference type="ARBA" id="ARBA00023212"/>
    </source>
</evidence>
<feature type="coiled-coil region" evidence="6">
    <location>
        <begin position="189"/>
        <end position="238"/>
    </location>
</feature>
<accession>A0A9P0XBE3</accession>
<keyword evidence="10" id="KW-1185">Reference proteome</keyword>
<keyword evidence="5" id="KW-0131">Cell cycle</keyword>
<evidence type="ECO:0000256" key="5">
    <source>
        <dbReference type="ARBA" id="ARBA00023306"/>
    </source>
</evidence>
<evidence type="ECO:0000256" key="2">
    <source>
        <dbReference type="ARBA" id="ARBA00022490"/>
    </source>
</evidence>
<evidence type="ECO:0000256" key="3">
    <source>
        <dbReference type="ARBA" id="ARBA00023054"/>
    </source>
</evidence>
<evidence type="ECO:0000256" key="6">
    <source>
        <dbReference type="SAM" id="Coils"/>
    </source>
</evidence>
<feature type="compositionally biased region" description="Basic and acidic residues" evidence="7">
    <location>
        <begin position="539"/>
        <end position="567"/>
    </location>
</feature>
<dbReference type="AlphaFoldDB" id="A0A9P0XBE3"/>
<dbReference type="PANTHER" id="PTHR44281:SF2">
    <property type="entry name" value="SPINDLE ASSEMBLY ABNORMAL PROTEIN 6 HOMOLOG"/>
    <property type="match status" value="1"/>
</dbReference>
<sequence length="610" mass="70705">MKLLNQRITVDLAKQADDEESIVECLPEQWNENNSAAMLGFEESKKDISIAVDRILNSDSLRLTLSNEDDPTFLCRIVITRCDYEELKKQQGLLIDFDNFPSQVVRLLQQCTANNMFLILHQINPVDYNFEVVEHNEFKRLVHLSLKTGPATDHDVKQHMSETISELKKTLLSVKSSAAHNEALMNDRCGKLEVKIHELTMALSKMEEDKLRRESEYQESLRQEKDRLAQEKLQLQKSADLNAKNVLASSQENLNKKDKQIEELHYSCRQMKETISQFERQIGEKNQRINYLEKEVQKFHLEVTTLSSKNTSLEREINDREKHIHHLNIKCSSLEKTVKDNSDVIKELTENVQSLTIEKNSLERRLSLSESLASRNNEAAQSTSEQLLKANQIISKQNSDLIEMKEKLLCRTAIALEQEKVIERNSKEMEELTLQIKSFQETIEKQQTDVETWKEKCELNELTVRDRDETIKNNNMVIQWLHKKLEETNTQTDRHKTDVASSTPYFINRNTSTLENSDESINFYATSKSNIEDSPNIIHSKERITKGLDPKYLKPSEDTKTNKKDSSKPSASHKKGKENKNIELPKVDYREKKSSKQTTYRATPVSAYFP</sequence>
<evidence type="ECO:0000256" key="1">
    <source>
        <dbReference type="ARBA" id="ARBA00004300"/>
    </source>
</evidence>
<dbReference type="Proteomes" id="UP001152562">
    <property type="component" value="Unassembled WGS sequence"/>
</dbReference>
<dbReference type="InterPro" id="IPR032396">
    <property type="entry name" value="SAS-6_N"/>
</dbReference>
<keyword evidence="4" id="KW-0206">Cytoskeleton</keyword>
<comment type="subcellular location">
    <subcellularLocation>
        <location evidence="1">Cytoplasm</location>
        <location evidence="1">Cytoskeleton</location>
        <location evidence="1">Microtubule organizing center</location>
        <location evidence="1">Centrosome</location>
    </subcellularLocation>
</comment>
<evidence type="ECO:0000256" key="7">
    <source>
        <dbReference type="SAM" id="MobiDB-lite"/>
    </source>
</evidence>
<dbReference type="PANTHER" id="PTHR44281">
    <property type="entry name" value="SPINDLE ASSEMBLY ABNORMAL PROTEIN 6 HOMOLOG"/>
    <property type="match status" value="1"/>
</dbReference>
<dbReference type="Gene3D" id="2.170.210.20">
    <property type="entry name" value="Spindle assembly abnormal protein 6, N-terminal domain"/>
    <property type="match status" value="1"/>
</dbReference>
<comment type="caution">
    <text evidence="9">The sequence shown here is derived from an EMBL/GenBank/DDBJ whole genome shotgun (WGS) entry which is preliminary data.</text>
</comment>
<feature type="coiled-coil region" evidence="6">
    <location>
        <begin position="268"/>
        <end position="295"/>
    </location>
</feature>
<feature type="region of interest" description="Disordered" evidence="7">
    <location>
        <begin position="534"/>
        <end position="610"/>
    </location>
</feature>
<dbReference type="EMBL" id="CALOZG010000005">
    <property type="protein sequence ID" value="CAH4028581.1"/>
    <property type="molecule type" value="Genomic_DNA"/>
</dbReference>
<feature type="compositionally biased region" description="Basic and acidic residues" evidence="7">
    <location>
        <begin position="578"/>
        <end position="594"/>
    </location>
</feature>
<dbReference type="InterPro" id="IPR038558">
    <property type="entry name" value="SAS-6_N_sf"/>
</dbReference>
<feature type="domain" description="Spindle assembly abnormal protein 6 N-terminal" evidence="8">
    <location>
        <begin position="33"/>
        <end position="147"/>
    </location>
</feature>